<name>A0A4Q7INR9_9GAMM</name>
<organism evidence="2 3">
    <name type="scientific">Pseudoalteromonas phenolica</name>
    <dbReference type="NCBI Taxonomy" id="161398"/>
    <lineage>
        <taxon>Bacteria</taxon>
        <taxon>Pseudomonadati</taxon>
        <taxon>Pseudomonadota</taxon>
        <taxon>Gammaproteobacteria</taxon>
        <taxon>Alteromonadales</taxon>
        <taxon>Pseudoalteromonadaceae</taxon>
        <taxon>Pseudoalteromonas</taxon>
    </lineage>
</organism>
<evidence type="ECO:0000313" key="2">
    <source>
        <dbReference type="EMBL" id="RZQ53432.1"/>
    </source>
</evidence>
<dbReference type="Pfam" id="PF14108">
    <property type="entry name" value="ABA4-like"/>
    <property type="match status" value="1"/>
</dbReference>
<evidence type="ECO:0000313" key="3">
    <source>
        <dbReference type="Proteomes" id="UP000291338"/>
    </source>
</evidence>
<gene>
    <name evidence="2" type="ORF">C1E23_09020</name>
</gene>
<dbReference type="AlphaFoldDB" id="A0A4Q7INR9"/>
<sequence length="153" mass="17125">MESYLFNGAISVEALFSFSSQLAMLGWVILIFFPRKLKLLNSIPQYIIPLLLSFTYAILMLIYFFNAPGGFSSFKAVQILFETDSLLLAGWLHFLAFDLFIGAWIARKADDIGMSRLFQAPILFATFMLGPLGLGLFISIRALFVASKDPIHA</sequence>
<feature type="transmembrane region" description="Helical" evidence="1">
    <location>
        <begin position="46"/>
        <end position="65"/>
    </location>
</feature>
<reference evidence="2 3" key="1">
    <citation type="submission" date="2018-01" db="EMBL/GenBank/DDBJ databases">
        <title>Co-occurrence of chitin degradation, pigmentation and bioactivity in marine Pseudoalteromonas.</title>
        <authorList>
            <person name="Paulsen S."/>
            <person name="Gram L."/>
            <person name="Machado H."/>
        </authorList>
    </citation>
    <scope>NUCLEOTIDE SEQUENCE [LARGE SCALE GENOMIC DNA]</scope>
    <source>
        <strain evidence="2 3">S3898</strain>
    </source>
</reference>
<protein>
    <submittedName>
        <fullName evidence="2">DUF4281 domain-containing protein</fullName>
    </submittedName>
</protein>
<feature type="transmembrane region" description="Helical" evidence="1">
    <location>
        <begin position="14"/>
        <end position="34"/>
    </location>
</feature>
<keyword evidence="1" id="KW-1133">Transmembrane helix</keyword>
<keyword evidence="1" id="KW-0812">Transmembrane</keyword>
<dbReference type="InterPro" id="IPR025461">
    <property type="entry name" value="ABA4-like"/>
</dbReference>
<dbReference type="RefSeq" id="WP_130255246.1">
    <property type="nucleotide sequence ID" value="NZ_PPSX01000028.1"/>
</dbReference>
<dbReference type="EMBL" id="PPSX01000028">
    <property type="protein sequence ID" value="RZQ53432.1"/>
    <property type="molecule type" value="Genomic_DNA"/>
</dbReference>
<accession>A0A4Q7INR9</accession>
<comment type="caution">
    <text evidence="2">The sequence shown here is derived from an EMBL/GenBank/DDBJ whole genome shotgun (WGS) entry which is preliminary data.</text>
</comment>
<keyword evidence="1" id="KW-0472">Membrane</keyword>
<feature type="transmembrane region" description="Helical" evidence="1">
    <location>
        <begin position="85"/>
        <end position="106"/>
    </location>
</feature>
<evidence type="ECO:0000256" key="1">
    <source>
        <dbReference type="SAM" id="Phobius"/>
    </source>
</evidence>
<dbReference type="Proteomes" id="UP000291338">
    <property type="component" value="Unassembled WGS sequence"/>
</dbReference>
<proteinExistence type="predicted"/>
<feature type="transmembrane region" description="Helical" evidence="1">
    <location>
        <begin position="118"/>
        <end position="144"/>
    </location>
</feature>